<dbReference type="Proteomes" id="UP000050360">
    <property type="component" value="Unassembled WGS sequence"/>
</dbReference>
<protein>
    <recommendedName>
        <fullName evidence="1">DUF8155 domain-containing protein</fullName>
    </recommendedName>
</protein>
<proteinExistence type="predicted"/>
<sequence>MEKIAGHDDVDIYAPDNSRFSFMKSPYAAHKTNSAVDIYYGCFGDGALSPVDGKVIDIRSFDTPTPFKGRDSKEYLIAIQKGKYVVKIIHIEPDISIGEEISIGERIGTFIKNGYFIFWNDPVMHVEVRDPRNYLRASNDHELLPNIEWRNLPDGKKVEFECVVEEVNENYSLLLAPSHTCGIVRGFAIDGGFIDGYISSNGEDHFFGVVKPGGFFRPHFSLLEITKENRSVRCSGIAFSLSLSINEPGIKLIPEKYGDKPLNKGDKINIVLDIY</sequence>
<reference evidence="2 3" key="1">
    <citation type="submission" date="2015-09" db="EMBL/GenBank/DDBJ databases">
        <title>A metagenomics-based metabolic model of nitrate-dependent anaerobic oxidation of methane by Methanoperedens-like archaea.</title>
        <authorList>
            <person name="Arshad A."/>
            <person name="Speth D.R."/>
            <person name="De Graaf R.M."/>
            <person name="Op Den Camp H.J."/>
            <person name="Jetten M.S."/>
            <person name="Welte C.U."/>
        </authorList>
    </citation>
    <scope>NUCLEOTIDE SEQUENCE [LARGE SCALE GENOMIC DNA]</scope>
</reference>
<evidence type="ECO:0000313" key="3">
    <source>
        <dbReference type="Proteomes" id="UP000050360"/>
    </source>
</evidence>
<gene>
    <name evidence="2" type="ORF">MPEBLZ_02091</name>
</gene>
<feature type="domain" description="DUF8155" evidence="1">
    <location>
        <begin position="17"/>
        <end position="140"/>
    </location>
</feature>
<evidence type="ECO:0000259" key="1">
    <source>
        <dbReference type="Pfam" id="PF26482"/>
    </source>
</evidence>
<dbReference type="InterPro" id="IPR011055">
    <property type="entry name" value="Dup_hybrid_motif"/>
</dbReference>
<dbReference type="Pfam" id="PF26482">
    <property type="entry name" value="DUF8155"/>
    <property type="match status" value="1"/>
</dbReference>
<comment type="caution">
    <text evidence="2">The sequence shown here is derived from an EMBL/GenBank/DDBJ whole genome shotgun (WGS) entry which is preliminary data.</text>
</comment>
<organism evidence="2 3">
    <name type="scientific">Candidatus Methanoperedens nitratireducens</name>
    <dbReference type="NCBI Taxonomy" id="1392998"/>
    <lineage>
        <taxon>Archaea</taxon>
        <taxon>Methanobacteriati</taxon>
        <taxon>Methanobacteriota</taxon>
        <taxon>Stenosarchaea group</taxon>
        <taxon>Methanomicrobia</taxon>
        <taxon>Methanosarcinales</taxon>
        <taxon>ANME-2 cluster</taxon>
        <taxon>Candidatus Methanoperedentaceae</taxon>
        <taxon>Candidatus Methanoperedens</taxon>
    </lineage>
</organism>
<evidence type="ECO:0000313" key="2">
    <source>
        <dbReference type="EMBL" id="KPQ43333.1"/>
    </source>
</evidence>
<dbReference type="Gene3D" id="2.70.70.10">
    <property type="entry name" value="Glucose Permease (Domain IIA)"/>
    <property type="match status" value="1"/>
</dbReference>
<name>A0A0P8A5C0_9EURY</name>
<dbReference type="AlphaFoldDB" id="A0A0P8A5C0"/>
<dbReference type="InterPro" id="IPR058468">
    <property type="entry name" value="DUF8155_N"/>
</dbReference>
<accession>A0A0P8A5C0</accession>
<dbReference type="EMBL" id="LKCM01000155">
    <property type="protein sequence ID" value="KPQ43333.1"/>
    <property type="molecule type" value="Genomic_DNA"/>
</dbReference>